<dbReference type="GO" id="GO:0006355">
    <property type="term" value="P:regulation of DNA-templated transcription"/>
    <property type="evidence" value="ECO:0007669"/>
    <property type="project" value="InterPro"/>
</dbReference>
<feature type="compositionally biased region" description="Polar residues" evidence="5">
    <location>
        <begin position="342"/>
        <end position="356"/>
    </location>
</feature>
<dbReference type="eggNOG" id="ENOG502RXX2">
    <property type="taxonomic scope" value="Eukaryota"/>
</dbReference>
<evidence type="ECO:0000259" key="6">
    <source>
        <dbReference type="PROSITE" id="PS51005"/>
    </source>
</evidence>
<dbReference type="InterPro" id="IPR003441">
    <property type="entry name" value="NAC-dom"/>
</dbReference>
<reference evidence="8" key="1">
    <citation type="journal article" date="2010" name="Nat. Biotechnol.">
        <title>Draft genome sequence of the oilseed species Ricinus communis.</title>
        <authorList>
            <person name="Chan A.P."/>
            <person name="Crabtree J."/>
            <person name="Zhao Q."/>
            <person name="Lorenzi H."/>
            <person name="Orvis J."/>
            <person name="Puiu D."/>
            <person name="Melake-Berhan A."/>
            <person name="Jones K.M."/>
            <person name="Redman J."/>
            <person name="Chen G."/>
            <person name="Cahoon E.B."/>
            <person name="Gedil M."/>
            <person name="Stanke M."/>
            <person name="Haas B.J."/>
            <person name="Wortman J.R."/>
            <person name="Fraser-Liggett C.M."/>
            <person name="Ravel J."/>
            <person name="Rabinowicz P.D."/>
        </authorList>
    </citation>
    <scope>NUCLEOTIDE SEQUENCE [LARGE SCALE GENOMIC DNA]</scope>
    <source>
        <strain evidence="8">cv. Hale</strain>
    </source>
</reference>
<dbReference type="PROSITE" id="PS51005">
    <property type="entry name" value="NAC"/>
    <property type="match status" value="1"/>
</dbReference>
<feature type="domain" description="NAC" evidence="6">
    <location>
        <begin position="7"/>
        <end position="139"/>
    </location>
</feature>
<dbReference type="PANTHER" id="PTHR31719:SF43">
    <property type="entry name" value="NAC TRANSCRIPTION FACTOR 56"/>
    <property type="match status" value="1"/>
</dbReference>
<name>B9R7Q1_RICCO</name>
<dbReference type="Pfam" id="PF02365">
    <property type="entry name" value="NAM"/>
    <property type="match status" value="1"/>
</dbReference>
<proteinExistence type="predicted"/>
<dbReference type="InterPro" id="IPR036093">
    <property type="entry name" value="NAC_dom_sf"/>
</dbReference>
<evidence type="ECO:0000256" key="5">
    <source>
        <dbReference type="SAM" id="MobiDB-lite"/>
    </source>
</evidence>
<dbReference type="GO" id="GO:0003677">
    <property type="term" value="F:DNA binding"/>
    <property type="evidence" value="ECO:0007669"/>
    <property type="project" value="UniProtKB-KW"/>
</dbReference>
<accession>B9R7Q1</accession>
<dbReference type="InParanoid" id="B9R7Q1"/>
<evidence type="ECO:0000313" key="7">
    <source>
        <dbReference type="EMBL" id="EEF52531.1"/>
    </source>
</evidence>
<keyword evidence="4" id="KW-0539">Nucleus</keyword>
<evidence type="ECO:0000256" key="1">
    <source>
        <dbReference type="ARBA" id="ARBA00023015"/>
    </source>
</evidence>
<evidence type="ECO:0000313" key="8">
    <source>
        <dbReference type="Proteomes" id="UP000008311"/>
    </source>
</evidence>
<keyword evidence="1" id="KW-0805">Transcription regulation</keyword>
<keyword evidence="3" id="KW-0804">Transcription</keyword>
<dbReference type="EMBL" id="EQ973772">
    <property type="protein sequence ID" value="EEF52531.1"/>
    <property type="molecule type" value="Genomic_DNA"/>
</dbReference>
<dbReference type="KEGG" id="rcu:8288886"/>
<evidence type="ECO:0000256" key="2">
    <source>
        <dbReference type="ARBA" id="ARBA00023125"/>
    </source>
</evidence>
<gene>
    <name evidence="7" type="ORF">RCOM_1593730</name>
</gene>
<dbReference type="AlphaFoldDB" id="B9R7Q1"/>
<dbReference type="OrthoDB" id="1625833at2759"/>
<feature type="region of interest" description="Disordered" evidence="5">
    <location>
        <begin position="333"/>
        <end position="372"/>
    </location>
</feature>
<dbReference type="STRING" id="3988.B9R7Q1"/>
<keyword evidence="8" id="KW-1185">Reference proteome</keyword>
<sequence length="388" mass="43288">MYPPPNPVPDIGLNSTAEELFISLEKMAHGYPLPNNVITDVNPYNYSPSYLPQGIWYLIRSKENGATDLGFWKVKGEASKLFSTSYITGWMTTLEFFEGQVPRERKTNWQMQEYWITQKGPGENSKKKETSSLCRVFLGGEQGLDYQKRQEMASLHIADHTLVHSTESIVLKANNGTSNGSTSKHVVDKDDETGVVAVTGEPPNYLVENQPEIDYFPRGDYLELLDLDNPASPSSSSDNSSCLTMSSDEYFDSLALLRELDSESNQDLVQKNENCKFSISVSFKPNEVLMVPASPVGSLSSNEESRQGILGTGLSLPALVDDNENLVDVVRSQKADYRDEGPSNSHDAGTSSSRQHPSQDGERKAAKGRKKKLRKNKYSCFMPFYFLF</sequence>
<dbReference type="PANTHER" id="PTHR31719">
    <property type="entry name" value="NAC TRANSCRIPTION FACTOR 56"/>
    <property type="match status" value="1"/>
</dbReference>
<protein>
    <recommendedName>
        <fullName evidence="6">NAC domain-containing protein</fullName>
    </recommendedName>
</protein>
<organism evidence="7 8">
    <name type="scientific">Ricinus communis</name>
    <name type="common">Castor bean</name>
    <dbReference type="NCBI Taxonomy" id="3988"/>
    <lineage>
        <taxon>Eukaryota</taxon>
        <taxon>Viridiplantae</taxon>
        <taxon>Streptophyta</taxon>
        <taxon>Embryophyta</taxon>
        <taxon>Tracheophyta</taxon>
        <taxon>Spermatophyta</taxon>
        <taxon>Magnoliopsida</taxon>
        <taxon>eudicotyledons</taxon>
        <taxon>Gunneridae</taxon>
        <taxon>Pentapetalae</taxon>
        <taxon>rosids</taxon>
        <taxon>fabids</taxon>
        <taxon>Malpighiales</taxon>
        <taxon>Euphorbiaceae</taxon>
        <taxon>Acalyphoideae</taxon>
        <taxon>Acalypheae</taxon>
        <taxon>Ricinus</taxon>
    </lineage>
</organism>
<dbReference type="Proteomes" id="UP000008311">
    <property type="component" value="Unassembled WGS sequence"/>
</dbReference>
<evidence type="ECO:0000256" key="4">
    <source>
        <dbReference type="ARBA" id="ARBA00023242"/>
    </source>
</evidence>
<keyword evidence="2" id="KW-0238">DNA-binding</keyword>
<evidence type="ECO:0000256" key="3">
    <source>
        <dbReference type="ARBA" id="ARBA00023163"/>
    </source>
</evidence>
<dbReference type="SUPFAM" id="SSF101941">
    <property type="entry name" value="NAC domain"/>
    <property type="match status" value="1"/>
</dbReference>
<dbReference type="Gene3D" id="2.170.150.80">
    <property type="entry name" value="NAC domain"/>
    <property type="match status" value="1"/>
</dbReference>